<evidence type="ECO:0000313" key="6">
    <source>
        <dbReference type="Proteomes" id="UP001056291"/>
    </source>
</evidence>
<dbReference type="InterPro" id="IPR000485">
    <property type="entry name" value="AsnC-type_HTH_dom"/>
</dbReference>
<dbReference type="SMART" id="SM00344">
    <property type="entry name" value="HTH_ASNC"/>
    <property type="match status" value="1"/>
</dbReference>
<evidence type="ECO:0000256" key="1">
    <source>
        <dbReference type="ARBA" id="ARBA00023015"/>
    </source>
</evidence>
<dbReference type="CDD" id="cd00090">
    <property type="entry name" value="HTH_ARSR"/>
    <property type="match status" value="1"/>
</dbReference>
<dbReference type="RefSeq" id="WP_251936320.1">
    <property type="nucleotide sequence ID" value="NZ_CP098747.1"/>
</dbReference>
<dbReference type="PANTHER" id="PTHR30154:SF34">
    <property type="entry name" value="TRANSCRIPTIONAL REGULATOR AZLB"/>
    <property type="match status" value="1"/>
</dbReference>
<gene>
    <name evidence="5" type="ORF">NBZ79_05890</name>
</gene>
<dbReference type="Proteomes" id="UP001056291">
    <property type="component" value="Chromosome"/>
</dbReference>
<reference evidence="5" key="1">
    <citation type="submission" date="2022-06" db="EMBL/GenBank/DDBJ databases">
        <title>Sneathiella actinostolidae sp. nov., isolated from a sea anemonein the Western Pacific Ocean.</title>
        <authorList>
            <person name="Wei M.J."/>
        </authorList>
    </citation>
    <scope>NUCLEOTIDE SEQUENCE</scope>
    <source>
        <strain evidence="5">PHK-P5</strain>
    </source>
</reference>
<dbReference type="PROSITE" id="PS50956">
    <property type="entry name" value="HTH_ASNC_2"/>
    <property type="match status" value="1"/>
</dbReference>
<dbReference type="Gene3D" id="3.30.70.920">
    <property type="match status" value="1"/>
</dbReference>
<dbReference type="InterPro" id="IPR011991">
    <property type="entry name" value="ArsR-like_HTH"/>
</dbReference>
<feature type="domain" description="HTH asnC-type" evidence="4">
    <location>
        <begin position="1"/>
        <end position="62"/>
    </location>
</feature>
<keyword evidence="1" id="KW-0805">Transcription regulation</keyword>
<name>A0ABY4W5N3_9PROT</name>
<dbReference type="InterPro" id="IPR011008">
    <property type="entry name" value="Dimeric_a/b-barrel"/>
</dbReference>
<dbReference type="InterPro" id="IPR036388">
    <property type="entry name" value="WH-like_DNA-bd_sf"/>
</dbReference>
<dbReference type="Pfam" id="PF01037">
    <property type="entry name" value="AsnC_trans_reg"/>
    <property type="match status" value="1"/>
</dbReference>
<dbReference type="InterPro" id="IPR019888">
    <property type="entry name" value="Tscrpt_reg_AsnC-like"/>
</dbReference>
<evidence type="ECO:0000313" key="5">
    <source>
        <dbReference type="EMBL" id="USG62503.1"/>
    </source>
</evidence>
<dbReference type="SUPFAM" id="SSF46785">
    <property type="entry name" value="Winged helix' DNA-binding domain"/>
    <property type="match status" value="1"/>
</dbReference>
<dbReference type="InterPro" id="IPR019887">
    <property type="entry name" value="Tscrpt_reg_AsnC/Lrp_C"/>
</dbReference>
<dbReference type="PRINTS" id="PR00033">
    <property type="entry name" value="HTHASNC"/>
</dbReference>
<protein>
    <submittedName>
        <fullName evidence="5">Lrp/AsnC family transcriptional regulator</fullName>
    </submittedName>
</protein>
<keyword evidence="3" id="KW-0804">Transcription</keyword>
<dbReference type="Pfam" id="PF13404">
    <property type="entry name" value="HTH_AsnC-type"/>
    <property type="match status" value="1"/>
</dbReference>
<accession>A0ABY4W5N3</accession>
<organism evidence="5 6">
    <name type="scientific">Sneathiella marina</name>
    <dbReference type="NCBI Taxonomy" id="2950108"/>
    <lineage>
        <taxon>Bacteria</taxon>
        <taxon>Pseudomonadati</taxon>
        <taxon>Pseudomonadota</taxon>
        <taxon>Alphaproteobacteria</taxon>
        <taxon>Sneathiellales</taxon>
        <taxon>Sneathiellaceae</taxon>
        <taxon>Sneathiella</taxon>
    </lineage>
</organism>
<dbReference type="EMBL" id="CP098747">
    <property type="protein sequence ID" value="USG62503.1"/>
    <property type="molecule type" value="Genomic_DNA"/>
</dbReference>
<dbReference type="PANTHER" id="PTHR30154">
    <property type="entry name" value="LEUCINE-RESPONSIVE REGULATORY PROTEIN"/>
    <property type="match status" value="1"/>
</dbReference>
<evidence type="ECO:0000259" key="4">
    <source>
        <dbReference type="PROSITE" id="PS50956"/>
    </source>
</evidence>
<keyword evidence="2" id="KW-0238">DNA-binding</keyword>
<keyword evidence="6" id="KW-1185">Reference proteome</keyword>
<dbReference type="Gene3D" id="1.10.10.10">
    <property type="entry name" value="Winged helix-like DNA-binding domain superfamily/Winged helix DNA-binding domain"/>
    <property type="match status" value="1"/>
</dbReference>
<evidence type="ECO:0000256" key="3">
    <source>
        <dbReference type="ARBA" id="ARBA00023163"/>
    </source>
</evidence>
<sequence length="152" mass="17366">MDIFDRKILSVLQTNSRQTAEKIGEIVGLSSAAVQKRIKKMRDAKIILKEIAVLDPAQLNQNVTVIVEVSLNQENKEVLDAFKKRMLHAPQVQQCYYTTGVADFIVIVVVKDMAEYTEFTHEYFFSSSQVNKFTSSVVMDRVKTELSIRVYD</sequence>
<evidence type="ECO:0000256" key="2">
    <source>
        <dbReference type="ARBA" id="ARBA00023125"/>
    </source>
</evidence>
<dbReference type="InterPro" id="IPR036390">
    <property type="entry name" value="WH_DNA-bd_sf"/>
</dbReference>
<proteinExistence type="predicted"/>
<dbReference type="SUPFAM" id="SSF54909">
    <property type="entry name" value="Dimeric alpha+beta barrel"/>
    <property type="match status" value="1"/>
</dbReference>